<dbReference type="GO" id="GO:0004337">
    <property type="term" value="F:(2E,6E)-farnesyl diphosphate synthase activity"/>
    <property type="evidence" value="ECO:0007669"/>
    <property type="project" value="TreeGrafter"/>
</dbReference>
<sequence length="469" mass="54159">MTPEEMERNIQDLQAAPGLEFPTQFLNAKTYQEPVDKVPLVPLEEDVRRAFSFQNEIIDKLPLTDRGCLHKVYDINHDWARYVLRGAKSWHNGMAGSVVINTYRRLTPPKYQTAEHMNVVYTLFAVVEFVTTMTIMLDDQYDMTLKRHQEPTWYLAHPVSLTSDALILPAMAQRILLKLFPRNHPCFTEILEESLTYFQTCTTYFSYDATYWNRIGRNRYKEMLEHRTRELESLSSEEYLPLKPLITKSPIPFESFGVEAYCQHQDIRAVQFLQYCVNVGRLAACYTSVDVMTTNDVVKESSEFMAAFDDYQEYNSSGNSRYEDNTGGAPEIFLSILMDSLRDPEFPSEKREKIMKVLERNFGTQSIAGAKVVVELYEEMGIPQKVRQYLYGIIDDLDQASAQAMKINFPMAIVFDMIVYMCREEGTLNQDTIKGVHALTSGQGYPSKEGAYSESAKFLRRLVDYYRPS</sequence>
<keyword evidence="2" id="KW-0479">Metal-binding</keyword>
<dbReference type="GO" id="GO:0045337">
    <property type="term" value="P:farnesyl diphosphate biosynthetic process"/>
    <property type="evidence" value="ECO:0007669"/>
    <property type="project" value="TreeGrafter"/>
</dbReference>
<name>A0AAD4CC06_ASPNN</name>
<evidence type="ECO:0000256" key="3">
    <source>
        <dbReference type="ARBA" id="ARBA00022842"/>
    </source>
</evidence>
<gene>
    <name evidence="4" type="ORF">FE257_003033</name>
</gene>
<dbReference type="InterPro" id="IPR039702">
    <property type="entry name" value="FPS1-like"/>
</dbReference>
<dbReference type="PANTHER" id="PTHR11525">
    <property type="entry name" value="FARNESYL-PYROPHOSPHATE SYNTHETASE"/>
    <property type="match status" value="1"/>
</dbReference>
<dbReference type="GO" id="GO:0004161">
    <property type="term" value="F:dimethylallyltranstransferase activity"/>
    <property type="evidence" value="ECO:0007669"/>
    <property type="project" value="TreeGrafter"/>
</dbReference>
<keyword evidence="3" id="KW-0460">Magnesium</keyword>
<keyword evidence="1" id="KW-0808">Transferase</keyword>
<dbReference type="PANTHER" id="PTHR11525:SF0">
    <property type="entry name" value="FARNESYL PYROPHOSPHATE SYNTHASE"/>
    <property type="match status" value="1"/>
</dbReference>
<accession>A0AAD4CC06</accession>
<dbReference type="GO" id="GO:0046872">
    <property type="term" value="F:metal ion binding"/>
    <property type="evidence" value="ECO:0007669"/>
    <property type="project" value="UniProtKB-KW"/>
</dbReference>
<evidence type="ECO:0000313" key="4">
    <source>
        <dbReference type="EMBL" id="KAF9883695.1"/>
    </source>
</evidence>
<keyword evidence="5" id="KW-1185">Reference proteome</keyword>
<protein>
    <submittedName>
        <fullName evidence="4">Uncharacterized protein</fullName>
    </submittedName>
</protein>
<reference evidence="4" key="1">
    <citation type="journal article" date="2019" name="Beilstein J. Org. Chem.">
        <title>Nanangenines: drimane sesquiterpenoids as the dominant metabolite cohort of a novel Australian fungus, Aspergillus nanangensis.</title>
        <authorList>
            <person name="Lacey H.J."/>
            <person name="Gilchrist C.L.M."/>
            <person name="Crombie A."/>
            <person name="Kalaitzis J.A."/>
            <person name="Vuong D."/>
            <person name="Rutledge P.J."/>
            <person name="Turner P."/>
            <person name="Pitt J.I."/>
            <person name="Lacey E."/>
            <person name="Chooi Y.H."/>
            <person name="Piggott A.M."/>
        </authorList>
    </citation>
    <scope>NUCLEOTIDE SEQUENCE</scope>
    <source>
        <strain evidence="4">MST-FP2251</strain>
    </source>
</reference>
<dbReference type="GO" id="GO:0005737">
    <property type="term" value="C:cytoplasm"/>
    <property type="evidence" value="ECO:0007669"/>
    <property type="project" value="TreeGrafter"/>
</dbReference>
<dbReference type="Proteomes" id="UP001194746">
    <property type="component" value="Unassembled WGS sequence"/>
</dbReference>
<dbReference type="SUPFAM" id="SSF48576">
    <property type="entry name" value="Terpenoid synthases"/>
    <property type="match status" value="1"/>
</dbReference>
<dbReference type="AlphaFoldDB" id="A0AAD4CC06"/>
<evidence type="ECO:0000313" key="5">
    <source>
        <dbReference type="Proteomes" id="UP001194746"/>
    </source>
</evidence>
<reference evidence="4" key="2">
    <citation type="submission" date="2020-02" db="EMBL/GenBank/DDBJ databases">
        <authorList>
            <person name="Gilchrist C.L.M."/>
            <person name="Chooi Y.-H."/>
        </authorList>
    </citation>
    <scope>NUCLEOTIDE SEQUENCE</scope>
    <source>
        <strain evidence="4">MST-FP2251</strain>
    </source>
</reference>
<proteinExistence type="predicted"/>
<comment type="caution">
    <text evidence="4">The sequence shown here is derived from an EMBL/GenBank/DDBJ whole genome shotgun (WGS) entry which is preliminary data.</text>
</comment>
<organism evidence="4 5">
    <name type="scientific">Aspergillus nanangensis</name>
    <dbReference type="NCBI Taxonomy" id="2582783"/>
    <lineage>
        <taxon>Eukaryota</taxon>
        <taxon>Fungi</taxon>
        <taxon>Dikarya</taxon>
        <taxon>Ascomycota</taxon>
        <taxon>Pezizomycotina</taxon>
        <taxon>Eurotiomycetes</taxon>
        <taxon>Eurotiomycetidae</taxon>
        <taxon>Eurotiales</taxon>
        <taxon>Aspergillaceae</taxon>
        <taxon>Aspergillus</taxon>
        <taxon>Aspergillus subgen. Circumdati</taxon>
    </lineage>
</organism>
<dbReference type="Gene3D" id="1.10.600.10">
    <property type="entry name" value="Farnesyl Diphosphate Synthase"/>
    <property type="match status" value="1"/>
</dbReference>
<dbReference type="InterPro" id="IPR008949">
    <property type="entry name" value="Isoprenoid_synthase_dom_sf"/>
</dbReference>
<evidence type="ECO:0000256" key="2">
    <source>
        <dbReference type="ARBA" id="ARBA00022723"/>
    </source>
</evidence>
<evidence type="ECO:0000256" key="1">
    <source>
        <dbReference type="ARBA" id="ARBA00022679"/>
    </source>
</evidence>
<dbReference type="EMBL" id="VCAU01000152">
    <property type="protein sequence ID" value="KAF9883695.1"/>
    <property type="molecule type" value="Genomic_DNA"/>
</dbReference>